<dbReference type="AlphaFoldDB" id="A0A078M8M7"/>
<organism evidence="6 7">
    <name type="scientific">Jeotgalicoccus saudimassiliensis</name>
    <dbReference type="NCBI Taxonomy" id="1461582"/>
    <lineage>
        <taxon>Bacteria</taxon>
        <taxon>Bacillati</taxon>
        <taxon>Bacillota</taxon>
        <taxon>Bacilli</taxon>
        <taxon>Bacillales</taxon>
        <taxon>Staphylococcaceae</taxon>
        <taxon>Jeotgalicoccus</taxon>
    </lineage>
</organism>
<keyword evidence="3" id="KW-0378">Hydrolase</keyword>
<dbReference type="eggNOG" id="COG1525">
    <property type="taxonomic scope" value="Bacteria"/>
</dbReference>
<protein>
    <submittedName>
        <fullName evidence="6">Thermonuclease</fullName>
    </submittedName>
</protein>
<dbReference type="SUPFAM" id="SSF50199">
    <property type="entry name" value="Staphylococcal nuclease"/>
    <property type="match status" value="1"/>
</dbReference>
<dbReference type="GO" id="GO:0016787">
    <property type="term" value="F:hydrolase activity"/>
    <property type="evidence" value="ECO:0007669"/>
    <property type="project" value="UniProtKB-KW"/>
</dbReference>
<keyword evidence="1" id="KW-0540">Nuclease</keyword>
<feature type="domain" description="TNase-like" evidence="5">
    <location>
        <begin position="55"/>
        <end position="188"/>
    </location>
</feature>
<evidence type="ECO:0000313" key="6">
    <source>
        <dbReference type="EMBL" id="CEA01031.1"/>
    </source>
</evidence>
<evidence type="ECO:0000259" key="5">
    <source>
        <dbReference type="PROSITE" id="PS50830"/>
    </source>
</evidence>
<gene>
    <name evidence="6" type="primary">nuc</name>
    <name evidence="6" type="ORF">BN1048_01212</name>
</gene>
<dbReference type="GO" id="GO:0004519">
    <property type="term" value="F:endonuclease activity"/>
    <property type="evidence" value="ECO:0007669"/>
    <property type="project" value="UniProtKB-KW"/>
</dbReference>
<evidence type="ECO:0000256" key="3">
    <source>
        <dbReference type="ARBA" id="ARBA00022801"/>
    </source>
</evidence>
<evidence type="ECO:0000313" key="7">
    <source>
        <dbReference type="Proteomes" id="UP000044136"/>
    </source>
</evidence>
<dbReference type="PANTHER" id="PTHR12302">
    <property type="entry name" value="EBNA2 BINDING PROTEIN P100"/>
    <property type="match status" value="1"/>
</dbReference>
<evidence type="ECO:0000256" key="1">
    <source>
        <dbReference type="ARBA" id="ARBA00022722"/>
    </source>
</evidence>
<evidence type="ECO:0000256" key="2">
    <source>
        <dbReference type="ARBA" id="ARBA00022759"/>
    </source>
</evidence>
<keyword evidence="4" id="KW-0472">Membrane</keyword>
<proteinExistence type="predicted"/>
<dbReference type="PANTHER" id="PTHR12302:SF3">
    <property type="entry name" value="SERINE_THREONINE-PROTEIN KINASE 31"/>
    <property type="match status" value="1"/>
</dbReference>
<dbReference type="SMART" id="SM00318">
    <property type="entry name" value="SNc"/>
    <property type="match status" value="1"/>
</dbReference>
<dbReference type="InterPro" id="IPR035437">
    <property type="entry name" value="SNase_OB-fold_sf"/>
</dbReference>
<accession>A0A078M8M7</accession>
<reference evidence="6 7" key="1">
    <citation type="submission" date="2014-07" db="EMBL/GenBank/DDBJ databases">
        <authorList>
            <person name="Urmite Genomes Urmite Genomes"/>
        </authorList>
    </citation>
    <scope>NUCLEOTIDE SEQUENCE [LARGE SCALE GENOMIC DNA]</scope>
    <source>
        <strain evidence="6 7">13MG44_air</strain>
    </source>
</reference>
<dbReference type="STRING" id="1461582.BN1048_01212"/>
<sequence length="188" mass="21358">MASQNNRNNKFIRPRHLKRLGLPGMIVILLLFIGVTVYNDNFAGESTSSSEETAAGNEVTVEQHIDGDTTRFNYNGGTESFRYLIINTPEIGRDGEQDDPYAQEAFERTQELLDNADTITVEFDEEETDHYDRYLAYVYADGEMVNETLVREGLASVDYVHPPNDKYEDLLREAEDQAKSEGVGMWSE</sequence>
<dbReference type="CDD" id="cd00175">
    <property type="entry name" value="SNc"/>
    <property type="match status" value="1"/>
</dbReference>
<dbReference type="OrthoDB" id="4376109at2"/>
<dbReference type="RefSeq" id="WP_052108841.1">
    <property type="nucleotide sequence ID" value="NZ_CCSE01000001.1"/>
</dbReference>
<dbReference type="PROSITE" id="PS50830">
    <property type="entry name" value="TNASE_3"/>
    <property type="match status" value="1"/>
</dbReference>
<dbReference type="InterPro" id="IPR016071">
    <property type="entry name" value="Staphylococal_nuclease_OB-fold"/>
</dbReference>
<name>A0A078M8M7_9STAP</name>
<dbReference type="Pfam" id="PF00565">
    <property type="entry name" value="SNase"/>
    <property type="match status" value="1"/>
</dbReference>
<dbReference type="HOGENOM" id="CLU_046484_5_3_9"/>
<dbReference type="Proteomes" id="UP000044136">
    <property type="component" value="Unassembled WGS sequence"/>
</dbReference>
<keyword evidence="4" id="KW-0812">Transmembrane</keyword>
<dbReference type="Gene3D" id="2.40.50.90">
    <property type="match status" value="1"/>
</dbReference>
<keyword evidence="2" id="KW-0255">Endonuclease</keyword>
<evidence type="ECO:0000256" key="4">
    <source>
        <dbReference type="SAM" id="Phobius"/>
    </source>
</evidence>
<feature type="transmembrane region" description="Helical" evidence="4">
    <location>
        <begin position="20"/>
        <end position="38"/>
    </location>
</feature>
<dbReference type="EMBL" id="CCSE01000001">
    <property type="protein sequence ID" value="CEA01031.1"/>
    <property type="molecule type" value="Genomic_DNA"/>
</dbReference>
<keyword evidence="7" id="KW-1185">Reference proteome</keyword>
<keyword evidence="4" id="KW-1133">Transmembrane helix</keyword>